<accession>A0AAP4PY75</accession>
<proteinExistence type="predicted"/>
<reference evidence="1" key="2">
    <citation type="submission" date="2023-01" db="EMBL/GenBank/DDBJ databases">
        <authorList>
            <person name="Uljanovas D."/>
        </authorList>
    </citation>
    <scope>NUCLEOTIDE SEQUENCE</scope>
    <source>
        <strain evidence="1">H19</strain>
    </source>
</reference>
<name>A0AAP4PY75_9BACT</name>
<dbReference type="AlphaFoldDB" id="A0AAP4PY75"/>
<evidence type="ECO:0000313" key="1">
    <source>
        <dbReference type="EMBL" id="MDN5132136.1"/>
    </source>
</evidence>
<dbReference type="EMBL" id="JAQJJM010000011">
    <property type="protein sequence ID" value="MDN5132136.1"/>
    <property type="molecule type" value="Genomic_DNA"/>
</dbReference>
<gene>
    <name evidence="1" type="ORF">PJV92_05310</name>
</gene>
<organism evidence="1 2">
    <name type="scientific">Aliarcobacter butzleri</name>
    <dbReference type="NCBI Taxonomy" id="28197"/>
    <lineage>
        <taxon>Bacteria</taxon>
        <taxon>Pseudomonadati</taxon>
        <taxon>Campylobacterota</taxon>
        <taxon>Epsilonproteobacteria</taxon>
        <taxon>Campylobacterales</taxon>
        <taxon>Arcobacteraceae</taxon>
        <taxon>Aliarcobacter</taxon>
    </lineage>
</organism>
<reference evidence="1" key="1">
    <citation type="journal article" date="2023" name="Microorganisms">
        <title>Genomic Characterization of Arcobacter butzleri Strains Isolated from Various Sources in Lithuania.</title>
        <authorList>
            <person name="Uljanovas D."/>
            <person name="Golz G."/>
            <person name="Fleischmann S."/>
            <person name="Kudirkiene E."/>
            <person name="Kasetiene N."/>
            <person name="Grineviciene A."/>
            <person name="Tamuleviciene E."/>
            <person name="Aksomaitiene J."/>
            <person name="Alter T."/>
            <person name="Malakauskas M."/>
        </authorList>
    </citation>
    <scope>NUCLEOTIDE SEQUENCE</scope>
    <source>
        <strain evidence="1">H19</strain>
    </source>
</reference>
<dbReference type="RefSeq" id="WP_301344038.1">
    <property type="nucleotide sequence ID" value="NZ_JAPZCV010000004.1"/>
</dbReference>
<comment type="caution">
    <text evidence="1">The sequence shown here is derived from an EMBL/GenBank/DDBJ whole genome shotgun (WGS) entry which is preliminary data.</text>
</comment>
<sequence length="131" mass="15315">MDFKNLSIAQILKLQDQLEKELNSRTINLVSVLSTIDEIEKKSLKVKNFYDKKIKILKSKNEELKQLEEMGFSMFLYSSGNIGIINYEIKDKPNQYYGCEIDVDLKDVVFRESMYLESSHLGKIKEILKLI</sequence>
<evidence type="ECO:0000313" key="2">
    <source>
        <dbReference type="Proteomes" id="UP001171508"/>
    </source>
</evidence>
<dbReference type="Proteomes" id="UP001171508">
    <property type="component" value="Unassembled WGS sequence"/>
</dbReference>
<protein>
    <submittedName>
        <fullName evidence="1">Uncharacterized protein</fullName>
    </submittedName>
</protein>